<sequence length="132" mass="14722">MPYGGTALSSDQRVFNYRLSRARRVAENAFGILANRFRCLHTVIEARPDSDVPVVFAACALHNFLSNDKQVSPEQPVEDTDGHTFFGLQQASCGRPSAFSAAVRERTSSYFKDRGAVPWQQDAAYLNSHLNR</sequence>
<evidence type="ECO:0000313" key="5">
    <source>
        <dbReference type="Proteomes" id="UP001321473"/>
    </source>
</evidence>
<dbReference type="GO" id="GO:0046872">
    <property type="term" value="F:metal ion binding"/>
    <property type="evidence" value="ECO:0007669"/>
    <property type="project" value="UniProtKB-KW"/>
</dbReference>
<keyword evidence="5" id="KW-1185">Reference proteome</keyword>
<evidence type="ECO:0000256" key="1">
    <source>
        <dbReference type="ARBA" id="ARBA00001968"/>
    </source>
</evidence>
<evidence type="ECO:0000256" key="2">
    <source>
        <dbReference type="ARBA" id="ARBA00022723"/>
    </source>
</evidence>
<evidence type="ECO:0000313" key="4">
    <source>
        <dbReference type="EMBL" id="KAK8773286.1"/>
    </source>
</evidence>
<evidence type="ECO:0000259" key="3">
    <source>
        <dbReference type="Pfam" id="PF13359"/>
    </source>
</evidence>
<gene>
    <name evidence="4" type="ORF">V5799_012183</name>
</gene>
<dbReference type="Proteomes" id="UP001321473">
    <property type="component" value="Unassembled WGS sequence"/>
</dbReference>
<dbReference type="InterPro" id="IPR027806">
    <property type="entry name" value="HARBI1_dom"/>
</dbReference>
<dbReference type="EMBL" id="JARKHS020017118">
    <property type="protein sequence ID" value="KAK8773286.1"/>
    <property type="molecule type" value="Genomic_DNA"/>
</dbReference>
<reference evidence="4 5" key="1">
    <citation type="journal article" date="2023" name="Arcadia Sci">
        <title>De novo assembly of a long-read Amblyomma americanum tick genome.</title>
        <authorList>
            <person name="Chou S."/>
            <person name="Poskanzer K.E."/>
            <person name="Rollins M."/>
            <person name="Thuy-Boun P.S."/>
        </authorList>
    </citation>
    <scope>NUCLEOTIDE SEQUENCE [LARGE SCALE GENOMIC DNA]</scope>
    <source>
        <strain evidence="4">F_SG_1</strain>
        <tissue evidence="4">Salivary glands</tissue>
    </source>
</reference>
<dbReference type="AlphaFoldDB" id="A0AAQ4EEY1"/>
<protein>
    <recommendedName>
        <fullName evidence="3">DDE Tnp4 domain-containing protein</fullName>
    </recommendedName>
</protein>
<name>A0AAQ4EEY1_AMBAM</name>
<dbReference type="Pfam" id="PF13359">
    <property type="entry name" value="DDE_Tnp_4"/>
    <property type="match status" value="1"/>
</dbReference>
<comment type="cofactor">
    <cofactor evidence="1">
        <name>a divalent metal cation</name>
        <dbReference type="ChEBI" id="CHEBI:60240"/>
    </cofactor>
</comment>
<keyword evidence="2" id="KW-0479">Metal-binding</keyword>
<organism evidence="4 5">
    <name type="scientific">Amblyomma americanum</name>
    <name type="common">Lone star tick</name>
    <dbReference type="NCBI Taxonomy" id="6943"/>
    <lineage>
        <taxon>Eukaryota</taxon>
        <taxon>Metazoa</taxon>
        <taxon>Ecdysozoa</taxon>
        <taxon>Arthropoda</taxon>
        <taxon>Chelicerata</taxon>
        <taxon>Arachnida</taxon>
        <taxon>Acari</taxon>
        <taxon>Parasitiformes</taxon>
        <taxon>Ixodida</taxon>
        <taxon>Ixodoidea</taxon>
        <taxon>Ixodidae</taxon>
        <taxon>Amblyomminae</taxon>
        <taxon>Amblyomma</taxon>
    </lineage>
</organism>
<accession>A0AAQ4EEY1</accession>
<comment type="caution">
    <text evidence="4">The sequence shown here is derived from an EMBL/GenBank/DDBJ whole genome shotgun (WGS) entry which is preliminary data.</text>
</comment>
<feature type="domain" description="DDE Tnp4" evidence="3">
    <location>
        <begin position="4"/>
        <end position="63"/>
    </location>
</feature>
<proteinExistence type="predicted"/>